<dbReference type="PROSITE" id="PS51257">
    <property type="entry name" value="PROKAR_LIPOPROTEIN"/>
    <property type="match status" value="1"/>
</dbReference>
<gene>
    <name evidence="3" type="ORF">H9789_01810</name>
</gene>
<evidence type="ECO:0000313" key="4">
    <source>
        <dbReference type="Proteomes" id="UP000823865"/>
    </source>
</evidence>
<dbReference type="PANTHER" id="PTHR30535">
    <property type="entry name" value="VITAMIN B12-BINDING PROTEIN"/>
    <property type="match status" value="1"/>
</dbReference>
<proteinExistence type="predicted"/>
<evidence type="ECO:0000256" key="1">
    <source>
        <dbReference type="SAM" id="SignalP"/>
    </source>
</evidence>
<reference evidence="3" key="2">
    <citation type="submission" date="2021-04" db="EMBL/GenBank/DDBJ databases">
        <authorList>
            <person name="Gilroy R."/>
        </authorList>
    </citation>
    <scope>NUCLEOTIDE SEQUENCE</scope>
    <source>
        <strain evidence="3">G3-2149</strain>
    </source>
</reference>
<dbReference type="Proteomes" id="UP000823865">
    <property type="component" value="Unassembled WGS sequence"/>
</dbReference>
<feature type="chain" id="PRO_5039331667" evidence="1">
    <location>
        <begin position="20"/>
        <end position="378"/>
    </location>
</feature>
<dbReference type="PANTHER" id="PTHR30535:SF34">
    <property type="entry name" value="MOLYBDATE-BINDING PROTEIN MOLA"/>
    <property type="match status" value="1"/>
</dbReference>
<dbReference type="EMBL" id="JAHLFU010000032">
    <property type="protein sequence ID" value="MBU3852566.1"/>
    <property type="molecule type" value="Genomic_DNA"/>
</dbReference>
<keyword evidence="1" id="KW-0732">Signal</keyword>
<dbReference type="Gene3D" id="3.40.50.1980">
    <property type="entry name" value="Nitrogenase molybdenum iron protein domain"/>
    <property type="match status" value="2"/>
</dbReference>
<dbReference type="PROSITE" id="PS50983">
    <property type="entry name" value="FE_B12_PBP"/>
    <property type="match status" value="1"/>
</dbReference>
<organism evidence="3 4">
    <name type="scientific">Candidatus Paraprevotella stercoravium</name>
    <dbReference type="NCBI Taxonomy" id="2838725"/>
    <lineage>
        <taxon>Bacteria</taxon>
        <taxon>Pseudomonadati</taxon>
        <taxon>Bacteroidota</taxon>
        <taxon>Bacteroidia</taxon>
        <taxon>Bacteroidales</taxon>
        <taxon>Prevotellaceae</taxon>
        <taxon>Paraprevotella</taxon>
    </lineage>
</organism>
<protein>
    <submittedName>
        <fullName evidence="3">ABC transporter substrate-binding protein</fullName>
    </submittedName>
</protein>
<evidence type="ECO:0000313" key="3">
    <source>
        <dbReference type="EMBL" id="MBU3852566.1"/>
    </source>
</evidence>
<dbReference type="InterPro" id="IPR002491">
    <property type="entry name" value="ABC_transptr_periplasmic_BD"/>
</dbReference>
<name>A0A9E2L437_9BACT</name>
<evidence type="ECO:0000259" key="2">
    <source>
        <dbReference type="PROSITE" id="PS50983"/>
    </source>
</evidence>
<sequence>MKVLTRIMSLLTGILFLLASCHNNRTQQSLDSGDTIPLKYARLITLIQQDSFQIAILQNPWQPGKILHRYVLVDKNLPLPQSLPEGCTVIRTPVNRAVVYSSVHYSLLELLKATNCIDGVCDAEYILNPSLQEKIQKGEIRDYGNSMSPNLEQIMEQHPDILMPSPFEQSGSYGKLGQLGIPIVECADYMETSALGRAEWMRFYGMLFGKEAQADSLFQTIETEYKRLKKLATESRHKPSLLCEMKTGANWFVPGGNSTSGQLYQDAGAKYVFAHLENSGALPLPFEAVLEQAEDAEVWLIKYNQKEPLSYRQLKQDYEPYTHFKAWKEKRIYGCNTKYIPFYEETPFQPHLLLKDLIRLLHPELLPNEKSRYFTPLS</sequence>
<dbReference type="AlphaFoldDB" id="A0A9E2L437"/>
<dbReference type="SUPFAM" id="SSF53807">
    <property type="entry name" value="Helical backbone' metal receptor"/>
    <property type="match status" value="1"/>
</dbReference>
<feature type="signal peptide" evidence="1">
    <location>
        <begin position="1"/>
        <end position="19"/>
    </location>
</feature>
<feature type="domain" description="Fe/B12 periplasmic-binding" evidence="2">
    <location>
        <begin position="96"/>
        <end position="365"/>
    </location>
</feature>
<comment type="caution">
    <text evidence="3">The sequence shown here is derived from an EMBL/GenBank/DDBJ whole genome shotgun (WGS) entry which is preliminary data.</text>
</comment>
<dbReference type="Pfam" id="PF01497">
    <property type="entry name" value="Peripla_BP_2"/>
    <property type="match status" value="1"/>
</dbReference>
<dbReference type="GO" id="GO:0071281">
    <property type="term" value="P:cellular response to iron ion"/>
    <property type="evidence" value="ECO:0007669"/>
    <property type="project" value="TreeGrafter"/>
</dbReference>
<reference evidence="3" key="1">
    <citation type="journal article" date="2021" name="PeerJ">
        <title>Extensive microbial diversity within the chicken gut microbiome revealed by metagenomics and culture.</title>
        <authorList>
            <person name="Gilroy R."/>
            <person name="Ravi A."/>
            <person name="Getino M."/>
            <person name="Pursley I."/>
            <person name="Horton D.L."/>
            <person name="Alikhan N.F."/>
            <person name="Baker D."/>
            <person name="Gharbi K."/>
            <person name="Hall N."/>
            <person name="Watson M."/>
            <person name="Adriaenssens E.M."/>
            <person name="Foster-Nyarko E."/>
            <person name="Jarju S."/>
            <person name="Secka A."/>
            <person name="Antonio M."/>
            <person name="Oren A."/>
            <person name="Chaudhuri R.R."/>
            <person name="La Ragione R."/>
            <person name="Hildebrand F."/>
            <person name="Pallen M.J."/>
        </authorList>
    </citation>
    <scope>NUCLEOTIDE SEQUENCE</scope>
    <source>
        <strain evidence="3">G3-2149</strain>
    </source>
</reference>
<dbReference type="InterPro" id="IPR050902">
    <property type="entry name" value="ABC_Transporter_SBP"/>
</dbReference>
<accession>A0A9E2L437</accession>